<dbReference type="GO" id="GO:0004190">
    <property type="term" value="F:aspartic-type endopeptidase activity"/>
    <property type="evidence" value="ECO:0007669"/>
    <property type="project" value="UniProtKB-EC"/>
</dbReference>
<evidence type="ECO:0000259" key="2">
    <source>
        <dbReference type="Pfam" id="PF01478"/>
    </source>
</evidence>
<name>A0AAW4WDN7_9FIRM</name>
<dbReference type="EC" id="3.4.23.43" evidence="3"/>
<keyword evidence="1" id="KW-0472">Membrane</keyword>
<comment type="caution">
    <text evidence="3">The sequence shown here is derived from an EMBL/GenBank/DDBJ whole genome shotgun (WGS) entry which is preliminary data.</text>
</comment>
<reference evidence="3" key="1">
    <citation type="submission" date="2021-10" db="EMBL/GenBank/DDBJ databases">
        <title>Anaerobic single-cell dispensing facilitates the cultivation of human gut bacteria.</title>
        <authorList>
            <person name="Afrizal A."/>
        </authorList>
    </citation>
    <scope>NUCLEOTIDE SEQUENCE</scope>
    <source>
        <strain evidence="3">CLA-AA-H204</strain>
    </source>
</reference>
<feature type="transmembrane region" description="Helical" evidence="1">
    <location>
        <begin position="54"/>
        <end position="87"/>
    </location>
</feature>
<keyword evidence="1" id="KW-1133">Transmembrane helix</keyword>
<dbReference type="GO" id="GO:0016020">
    <property type="term" value="C:membrane"/>
    <property type="evidence" value="ECO:0007669"/>
    <property type="project" value="InterPro"/>
</dbReference>
<dbReference type="RefSeq" id="WP_022242876.1">
    <property type="nucleotide sequence ID" value="NZ_JAJEQW010000002.1"/>
</dbReference>
<feature type="transmembrane region" description="Helical" evidence="1">
    <location>
        <begin position="93"/>
        <end position="113"/>
    </location>
</feature>
<feature type="domain" description="Prepilin type IV endopeptidase peptidase" evidence="2">
    <location>
        <begin position="7"/>
        <end position="110"/>
    </location>
</feature>
<dbReference type="Gene3D" id="1.20.120.1220">
    <property type="match status" value="1"/>
</dbReference>
<dbReference type="Proteomes" id="UP001198893">
    <property type="component" value="Unassembled WGS sequence"/>
</dbReference>
<evidence type="ECO:0000313" key="3">
    <source>
        <dbReference type="EMBL" id="MCC2241429.1"/>
    </source>
</evidence>
<dbReference type="InterPro" id="IPR000045">
    <property type="entry name" value="Prepilin_IV_endopep_pep"/>
</dbReference>
<sequence>MVTICSVLGMLGICSIEDIRKKEIQSVRVLCFGIGGILLHLWQRNQSLYSMLGGIAVGAAVIILSLVSGGIIGIGDGLVLCVAGIYIGGINTMRLLLTGLFLSSLYALVLLFMHRKRRKDTIPFIPFLLAAYLILLIL</sequence>
<protein>
    <submittedName>
        <fullName evidence="3">Prepilin peptidase</fullName>
        <ecNumber evidence="3">3.4.23.43</ecNumber>
    </submittedName>
</protein>
<keyword evidence="1" id="KW-0812">Transmembrane</keyword>
<dbReference type="EMBL" id="JAJEQW010000002">
    <property type="protein sequence ID" value="MCC2241429.1"/>
    <property type="molecule type" value="Genomic_DNA"/>
</dbReference>
<dbReference type="AlphaFoldDB" id="A0AAW4WDN7"/>
<gene>
    <name evidence="3" type="ORF">LKD47_03795</name>
</gene>
<dbReference type="Pfam" id="PF01478">
    <property type="entry name" value="Peptidase_A24"/>
    <property type="match status" value="1"/>
</dbReference>
<organism evidence="3 4">
    <name type="scientific">Roseburia amylophila</name>
    <dbReference type="NCBI Taxonomy" id="2981794"/>
    <lineage>
        <taxon>Bacteria</taxon>
        <taxon>Bacillati</taxon>
        <taxon>Bacillota</taxon>
        <taxon>Clostridia</taxon>
        <taxon>Lachnospirales</taxon>
        <taxon>Lachnospiraceae</taxon>
        <taxon>Roseburia</taxon>
    </lineage>
</organism>
<evidence type="ECO:0000256" key="1">
    <source>
        <dbReference type="SAM" id="Phobius"/>
    </source>
</evidence>
<evidence type="ECO:0000313" key="4">
    <source>
        <dbReference type="Proteomes" id="UP001198893"/>
    </source>
</evidence>
<accession>A0AAW4WDN7</accession>
<keyword evidence="3" id="KW-0378">Hydrolase</keyword>
<proteinExistence type="predicted"/>